<dbReference type="AlphaFoldDB" id="A0A0K1ZNR5"/>
<dbReference type="EMBL" id="LN899821">
    <property type="protein sequence ID" value="CUV17750.1"/>
    <property type="molecule type" value="Genomic_DNA"/>
</dbReference>
<keyword evidence="4" id="KW-0472">Membrane</keyword>
<proteinExistence type="predicted"/>
<evidence type="ECO:0000313" key="12">
    <source>
        <dbReference type="EMBL" id="CUV61049.1"/>
    </source>
</evidence>
<evidence type="ECO:0000313" key="6">
    <source>
        <dbReference type="EMBL" id="AYA47584.1"/>
    </source>
</evidence>
<evidence type="ECO:0000313" key="10">
    <source>
        <dbReference type="EMBL" id="CUV39256.1"/>
    </source>
</evidence>
<dbReference type="GO" id="GO:0003841">
    <property type="term" value="F:1-acylglycerol-3-phosphate O-acyltransferase activity"/>
    <property type="evidence" value="ECO:0007669"/>
    <property type="project" value="TreeGrafter"/>
</dbReference>
<dbReference type="SMART" id="SM00563">
    <property type="entry name" value="PlsC"/>
    <property type="match status" value="1"/>
</dbReference>
<feature type="transmembrane region" description="Helical" evidence="4">
    <location>
        <begin position="7"/>
        <end position="31"/>
    </location>
</feature>
<dbReference type="EMBL" id="LN899823">
    <property type="protein sequence ID" value="CUV23928.1"/>
    <property type="molecule type" value="Genomic_DNA"/>
</dbReference>
<reference evidence="13" key="4">
    <citation type="submission" date="2021-10" db="EMBL/GenBank/DDBJ databases">
        <title>Complete genome sequences of five Ralstonia solancearum strains isolated from sunflower.</title>
        <authorList>
            <person name="She X."/>
            <person name="He Z."/>
        </authorList>
    </citation>
    <scope>NUCLEOTIDE SEQUENCE</scope>
    <source>
        <strain evidence="13">RS638</strain>
    </source>
</reference>
<dbReference type="EMBL" id="LN899825">
    <property type="protein sequence ID" value="CUV34925.1"/>
    <property type="molecule type" value="Genomic_DNA"/>
</dbReference>
<organism evidence="11">
    <name type="scientific">Ralstonia solanacearum</name>
    <name type="common">Pseudomonas solanacearum</name>
    <dbReference type="NCBI Taxonomy" id="305"/>
    <lineage>
        <taxon>Bacteria</taxon>
        <taxon>Pseudomonadati</taxon>
        <taxon>Pseudomonadota</taxon>
        <taxon>Betaproteobacteria</taxon>
        <taxon>Burkholderiales</taxon>
        <taxon>Burkholderiaceae</taxon>
        <taxon>Ralstonia</taxon>
        <taxon>Ralstonia solanacearum species complex</taxon>
    </lineage>
</organism>
<dbReference type="EMBL" id="CP085043">
    <property type="protein sequence ID" value="UZF14395.1"/>
    <property type="molecule type" value="Genomic_DNA"/>
</dbReference>
<name>A0A0K1ZNR5_RALSL</name>
<dbReference type="EMBL" id="LN899820">
    <property type="protein sequence ID" value="CUV54529.1"/>
    <property type="molecule type" value="Genomic_DNA"/>
</dbReference>
<dbReference type="EMBL" id="CP025741">
    <property type="protein sequence ID" value="AYA47584.1"/>
    <property type="molecule type" value="Genomic_DNA"/>
</dbReference>
<dbReference type="Proteomes" id="UP000262427">
    <property type="component" value="Chromosome CM"/>
</dbReference>
<dbReference type="EMBL" id="LN899826">
    <property type="protein sequence ID" value="CUV39256.1"/>
    <property type="molecule type" value="Genomic_DNA"/>
</dbReference>
<evidence type="ECO:0000313" key="13">
    <source>
        <dbReference type="EMBL" id="UZF14395.1"/>
    </source>
</evidence>
<evidence type="ECO:0000313" key="9">
    <source>
        <dbReference type="EMBL" id="CUV34925.1"/>
    </source>
</evidence>
<comment type="pathway">
    <text evidence="1">Lipid metabolism.</text>
</comment>
<gene>
    <name evidence="13" type="ORF">LH706_15500</name>
    <name evidence="7" type="ORF">PSS4_v1_380029</name>
    <name evidence="12" type="ORF">RD1301_v1_1260021</name>
    <name evidence="6" type="ORF">RSP824_14555</name>
    <name evidence="8" type="ORF">RUN1744_v1_520025</name>
    <name evidence="11" type="ORF">RUN215_v1_360002</name>
    <name evidence="9" type="ORF">TD1301_v1_1130008</name>
    <name evidence="10" type="ORF">TF3108_v1_250021</name>
</gene>
<feature type="domain" description="Phospholipid/glycerol acyltransferase" evidence="5">
    <location>
        <begin position="77"/>
        <end position="193"/>
    </location>
</feature>
<keyword evidence="4" id="KW-1133">Transmembrane helix</keyword>
<evidence type="ECO:0000313" key="11">
    <source>
        <dbReference type="EMBL" id="CUV54529.1"/>
    </source>
</evidence>
<evidence type="ECO:0000313" key="8">
    <source>
        <dbReference type="EMBL" id="CUV23928.1"/>
    </source>
</evidence>
<protein>
    <submittedName>
        <fullName evidence="13">1-acyl-sn-glycerol-3-phosphate acyltransferase</fullName>
    </submittedName>
    <submittedName>
        <fullName evidence="6">1-acylglycerol-3-phosphate O-acyltransferase</fullName>
    </submittedName>
    <submittedName>
        <fullName evidence="11">Acyltransferase transmembrane protein</fullName>
    </submittedName>
</protein>
<keyword evidence="3 11" id="KW-0012">Acyltransferase</keyword>
<dbReference type="PANTHER" id="PTHR10434:SF40">
    <property type="entry name" value="1-ACYL-SN-GLYCEROL-3-PHOSPHATE ACYLTRANSFERASE"/>
    <property type="match status" value="1"/>
</dbReference>
<dbReference type="Pfam" id="PF01553">
    <property type="entry name" value="Acyltransferase"/>
    <property type="match status" value="1"/>
</dbReference>
<sequence length="250" mass="28525">MTFVRSLLYLSFLIVWTPFYAVACFIAFPFMNPHRRFWMVTGWTKSAIWVARWLVGIRWQCQGWEHIEEAVATNKQVVLLSKHQSAWETIAFVAIMPRPLCYVFKRELLYVPFFGWALGMLKMVHINRKDGTNAFASVARQGKERMADGSWIIMFPEGTRTPVGAPNPRYKSGGARLAVDTGAWVIPIAHNSGRLWPRNAFLKYPGLITLSIGPAISSAGKSGDQLNREVQAWIEAEMRRIDADSYRERA</sequence>
<reference evidence="6" key="2">
    <citation type="submission" date="2018-01" db="EMBL/GenBank/DDBJ databases">
        <title>Ralstonia pseudosolanacearum P824 infects blueberry.</title>
        <authorList>
            <person name="Bocsanczy A.M."/>
            <person name="Norman D.J."/>
        </authorList>
    </citation>
    <scope>NUCLEOTIDE SEQUENCE</scope>
    <source>
        <strain evidence="6">P824</strain>
    </source>
</reference>
<evidence type="ECO:0000256" key="3">
    <source>
        <dbReference type="ARBA" id="ARBA00023315"/>
    </source>
</evidence>
<dbReference type="GO" id="GO:0006654">
    <property type="term" value="P:phosphatidic acid biosynthetic process"/>
    <property type="evidence" value="ECO:0007669"/>
    <property type="project" value="TreeGrafter"/>
</dbReference>
<evidence type="ECO:0000256" key="2">
    <source>
        <dbReference type="ARBA" id="ARBA00022679"/>
    </source>
</evidence>
<accession>A0A0K1ZNR5</accession>
<dbReference type="PATRIC" id="fig|305.107.peg.2100"/>
<evidence type="ECO:0000256" key="1">
    <source>
        <dbReference type="ARBA" id="ARBA00005189"/>
    </source>
</evidence>
<dbReference type="PANTHER" id="PTHR10434">
    <property type="entry name" value="1-ACYL-SN-GLYCEROL-3-PHOSPHATE ACYLTRANSFERASE"/>
    <property type="match status" value="1"/>
</dbReference>
<dbReference type="InterPro" id="IPR002123">
    <property type="entry name" value="Plipid/glycerol_acylTrfase"/>
</dbReference>
<keyword evidence="2 11" id="KW-0808">Transferase</keyword>
<evidence type="ECO:0000313" key="7">
    <source>
        <dbReference type="EMBL" id="CUV17750.1"/>
    </source>
</evidence>
<evidence type="ECO:0000313" key="14">
    <source>
        <dbReference type="Proteomes" id="UP000262427"/>
    </source>
</evidence>
<evidence type="ECO:0000259" key="5">
    <source>
        <dbReference type="SMART" id="SM00563"/>
    </source>
</evidence>
<dbReference type="CDD" id="cd07989">
    <property type="entry name" value="LPLAT_AGPAT-like"/>
    <property type="match status" value="1"/>
</dbReference>
<reference evidence="14" key="3">
    <citation type="submission" date="2018-01" db="EMBL/GenBank/DDBJ databases">
        <title>Raltonia solanacearum P824 infects blueberry.</title>
        <authorList>
            <person name="Bocsanczy A.M."/>
            <person name="Norman D.J."/>
        </authorList>
    </citation>
    <scope>NUCLEOTIDE SEQUENCE [LARGE SCALE GENOMIC DNA]</scope>
    <source>
        <strain evidence="14">P824</strain>
    </source>
</reference>
<dbReference type="SUPFAM" id="SSF69593">
    <property type="entry name" value="Glycerol-3-phosphate (1)-acyltransferase"/>
    <property type="match status" value="1"/>
</dbReference>
<dbReference type="EMBL" id="LN899822">
    <property type="protein sequence ID" value="CUV61049.1"/>
    <property type="molecule type" value="Genomic_DNA"/>
</dbReference>
<reference evidence="11" key="1">
    <citation type="submission" date="2015-10" db="EMBL/GenBank/DDBJ databases">
        <authorList>
            <person name="Gilbert D.G."/>
        </authorList>
    </citation>
    <scope>NUCLEOTIDE SEQUENCE</scope>
    <source>
        <strain evidence="11">Phyl III-seqv23</strain>
    </source>
</reference>
<keyword evidence="4 11" id="KW-0812">Transmembrane</keyword>
<evidence type="ECO:0000256" key="4">
    <source>
        <dbReference type="SAM" id="Phobius"/>
    </source>
</evidence>